<evidence type="ECO:0000313" key="3">
    <source>
        <dbReference type="EMBL" id="BBY28710.1"/>
    </source>
</evidence>
<organism evidence="3 4">
    <name type="scientific">Mycolicibacterium sediminis</name>
    <dbReference type="NCBI Taxonomy" id="1286180"/>
    <lineage>
        <taxon>Bacteria</taxon>
        <taxon>Bacillati</taxon>
        <taxon>Actinomycetota</taxon>
        <taxon>Actinomycetes</taxon>
        <taxon>Mycobacteriales</taxon>
        <taxon>Mycobacteriaceae</taxon>
        <taxon>Mycolicibacterium</taxon>
    </lineage>
</organism>
<accession>A0A7I7QRN9</accession>
<feature type="domain" description="DUF3152" evidence="2">
    <location>
        <begin position="176"/>
        <end position="386"/>
    </location>
</feature>
<dbReference type="EMBL" id="AP022588">
    <property type="protein sequence ID" value="BBY28710.1"/>
    <property type="molecule type" value="Genomic_DNA"/>
</dbReference>
<feature type="compositionally biased region" description="Basic and acidic residues" evidence="1">
    <location>
        <begin position="21"/>
        <end position="53"/>
    </location>
</feature>
<dbReference type="KEGG" id="msei:MSEDJ_28060"/>
<dbReference type="Pfam" id="PF11350">
    <property type="entry name" value="DUF3152"/>
    <property type="match status" value="1"/>
</dbReference>
<feature type="region of interest" description="Disordered" evidence="1">
    <location>
        <begin position="1"/>
        <end position="92"/>
    </location>
</feature>
<evidence type="ECO:0000313" key="4">
    <source>
        <dbReference type="Proteomes" id="UP000467193"/>
    </source>
</evidence>
<dbReference type="AlphaFoldDB" id="A0A7I7QRN9"/>
<name>A0A7I7QRN9_9MYCO</name>
<gene>
    <name evidence="3" type="ORF">MSEDJ_28060</name>
</gene>
<reference evidence="3 4" key="1">
    <citation type="journal article" date="2019" name="Emerg. Microbes Infect.">
        <title>Comprehensive subspecies identification of 175 nontuberculous mycobacteria species based on 7547 genomic profiles.</title>
        <authorList>
            <person name="Matsumoto Y."/>
            <person name="Kinjo T."/>
            <person name="Motooka D."/>
            <person name="Nabeya D."/>
            <person name="Jung N."/>
            <person name="Uechi K."/>
            <person name="Horii T."/>
            <person name="Iida T."/>
            <person name="Fujita J."/>
            <person name="Nakamura S."/>
        </authorList>
    </citation>
    <scope>NUCLEOTIDE SEQUENCE [LARGE SCALE GENOMIC DNA]</scope>
    <source>
        <strain evidence="3 4">JCM 17899</strain>
    </source>
</reference>
<feature type="compositionally biased region" description="Basic and acidic residues" evidence="1">
    <location>
        <begin position="64"/>
        <end position="74"/>
    </location>
</feature>
<evidence type="ECO:0000259" key="2">
    <source>
        <dbReference type="Pfam" id="PF11350"/>
    </source>
</evidence>
<dbReference type="Proteomes" id="UP000467193">
    <property type="component" value="Chromosome"/>
</dbReference>
<evidence type="ECO:0000256" key="1">
    <source>
        <dbReference type="SAM" id="MobiDB-lite"/>
    </source>
</evidence>
<keyword evidence="4" id="KW-1185">Reference proteome</keyword>
<proteinExistence type="predicted"/>
<dbReference type="SUPFAM" id="SSF55486">
    <property type="entry name" value="Metalloproteases ('zincins'), catalytic domain"/>
    <property type="match status" value="1"/>
</dbReference>
<dbReference type="InterPro" id="IPR022603">
    <property type="entry name" value="DUF3152"/>
</dbReference>
<protein>
    <recommendedName>
        <fullName evidence="2">DUF3152 domain-containing protein</fullName>
    </recommendedName>
</protein>
<sequence length="388" mass="42052">MARRDRPGAALCHPGSVTYDPGRRAGERSDGGWNRGERSDGEWHGGDPGDGGHRGGGRVPVLRNEWREPLRAQRDPVAGDSGRPRSNRDEHQRLRKQTWLGRFVSTYGWRAYAIPILAVLTVVVVVQTVTAPIPADDADAGPVQGPPTFNAASTAIIGAPPKGLTQFDANLPTGILPDGGPFTEAGAKTWHVVPGTSPKVGAGTTKTFTYTVEVEDGVDTASIGGDEAFARMVSETLANPKSWTHNPQFAFQRTDDPAVTPDFRVSLTSPLTVREGCGYDIPLEASCYNPAYSTDQARVFVNEARWVRGAVPFQGDIGSYRQYLVNHEVGHAIGYQRHEPCAENGALAPIMMQQTFSTNNDDDARFDPESVQADGKTCRFNPWPYPIA</sequence>
<feature type="compositionally biased region" description="Basic and acidic residues" evidence="1">
    <location>
        <begin position="82"/>
        <end position="92"/>
    </location>
</feature>